<dbReference type="EMBL" id="VRMN01000005">
    <property type="protein sequence ID" value="KAA8494181.1"/>
    <property type="molecule type" value="Genomic_DNA"/>
</dbReference>
<evidence type="ECO:0000256" key="6">
    <source>
        <dbReference type="SAM" id="Phobius"/>
    </source>
</evidence>
<comment type="similarity">
    <text evidence="2">Belongs to the ODR-4 family.</text>
</comment>
<dbReference type="Pfam" id="PF14778">
    <property type="entry name" value="ODR4-like"/>
    <property type="match status" value="1"/>
</dbReference>
<evidence type="ECO:0000256" key="5">
    <source>
        <dbReference type="ARBA" id="ARBA00023136"/>
    </source>
</evidence>
<keyword evidence="8" id="KW-1185">Reference proteome</keyword>
<evidence type="ECO:0000256" key="4">
    <source>
        <dbReference type="ARBA" id="ARBA00022989"/>
    </source>
</evidence>
<evidence type="ECO:0000313" key="8">
    <source>
        <dbReference type="Proteomes" id="UP000324585"/>
    </source>
</evidence>
<feature type="transmembrane region" description="Helical" evidence="6">
    <location>
        <begin position="450"/>
        <end position="468"/>
    </location>
</feature>
<dbReference type="PANTHER" id="PTHR33966:SF1">
    <property type="entry name" value="PROTEIN ODR-4 HOMOLOG"/>
    <property type="match status" value="1"/>
</dbReference>
<accession>A0A5J4YRR2</accession>
<dbReference type="PANTHER" id="PTHR33966">
    <property type="entry name" value="PROTEIN ODR-4 HOMOLOG"/>
    <property type="match status" value="1"/>
</dbReference>
<evidence type="ECO:0000256" key="1">
    <source>
        <dbReference type="ARBA" id="ARBA00004370"/>
    </source>
</evidence>
<comment type="caution">
    <text evidence="7">The sequence shown here is derived from an EMBL/GenBank/DDBJ whole genome shotgun (WGS) entry which is preliminary data.</text>
</comment>
<sequence length="471" mass="51684">MAGKVQCDASVEQHLLDVTKSLHQGVASSSARRNDGGQFLTGVLLGLRTDEEPSTNEGVLSERRGGDGWSYVIVRAVRTPHDVEQEDEDDEAGQLDWMLEHANQVARMLPGGMFVAGFYVVYALDHAAMPFQEHRLASAAVEASALLRPLVLMPSRTQPRKFLCKRACTEKGAPSLEPFELRFVSGLGAKIVYRHLPCHLQLRMRRETARQNEDNLPKGAFDVDLVSLFADLVGDLCFQMDPSSDDLSVYFRASSSREIDALLSRPISTPTLTKLLDVSLCMVFVSACMESATPAMRCAALTMDALNSQRARVQLFYEARENGDDDDRETNQGAAPASVDVACLPRRVQVSCTGSSGSAVCFFDFCGESEADVDVYARAEELLGLQEVRVTELERFANSVKDETVPEVARCPNPAVLHSQMNSEFKRSETTEHTVVDPRLASQASQNARVLLLLVGTALLVLMLAIVIKRA</sequence>
<evidence type="ECO:0000313" key="7">
    <source>
        <dbReference type="EMBL" id="KAA8494181.1"/>
    </source>
</evidence>
<proteinExistence type="inferred from homology"/>
<dbReference type="GO" id="GO:0016020">
    <property type="term" value="C:membrane"/>
    <property type="evidence" value="ECO:0007669"/>
    <property type="project" value="UniProtKB-SubCell"/>
</dbReference>
<organism evidence="7 8">
    <name type="scientific">Porphyridium purpureum</name>
    <name type="common">Red alga</name>
    <name type="synonym">Porphyridium cruentum</name>
    <dbReference type="NCBI Taxonomy" id="35688"/>
    <lineage>
        <taxon>Eukaryota</taxon>
        <taxon>Rhodophyta</taxon>
        <taxon>Bangiophyceae</taxon>
        <taxon>Porphyridiales</taxon>
        <taxon>Porphyridiaceae</taxon>
        <taxon>Porphyridium</taxon>
    </lineage>
</organism>
<name>A0A5J4YRR2_PORPP</name>
<keyword evidence="5 6" id="KW-0472">Membrane</keyword>
<gene>
    <name evidence="7" type="ORF">FVE85_4156</name>
</gene>
<evidence type="ECO:0000256" key="3">
    <source>
        <dbReference type="ARBA" id="ARBA00022692"/>
    </source>
</evidence>
<keyword evidence="4 6" id="KW-1133">Transmembrane helix</keyword>
<reference evidence="8" key="1">
    <citation type="journal article" date="2019" name="Nat. Commun.">
        <title>Expansion of phycobilisome linker gene families in mesophilic red algae.</title>
        <authorList>
            <person name="Lee J."/>
            <person name="Kim D."/>
            <person name="Bhattacharya D."/>
            <person name="Yoon H.S."/>
        </authorList>
    </citation>
    <scope>NUCLEOTIDE SEQUENCE [LARGE SCALE GENOMIC DNA]</scope>
    <source>
        <strain evidence="8">CCMP 1328</strain>
    </source>
</reference>
<evidence type="ECO:0000256" key="2">
    <source>
        <dbReference type="ARBA" id="ARBA00010131"/>
    </source>
</evidence>
<keyword evidence="3 6" id="KW-0812">Transmembrane</keyword>
<dbReference type="OrthoDB" id="21458at2759"/>
<dbReference type="AlphaFoldDB" id="A0A5J4YRR2"/>
<dbReference type="Proteomes" id="UP000324585">
    <property type="component" value="Unassembled WGS sequence"/>
</dbReference>
<protein>
    <submittedName>
        <fullName evidence="7">Uncharacterized protein</fullName>
    </submittedName>
</protein>
<dbReference type="GO" id="GO:0012505">
    <property type="term" value="C:endomembrane system"/>
    <property type="evidence" value="ECO:0007669"/>
    <property type="project" value="TreeGrafter"/>
</dbReference>
<dbReference type="InterPro" id="IPR029454">
    <property type="entry name" value="ODR-4-like"/>
</dbReference>
<comment type="subcellular location">
    <subcellularLocation>
        <location evidence="1">Membrane</location>
    </subcellularLocation>
</comment>
<dbReference type="GO" id="GO:0008104">
    <property type="term" value="P:intracellular protein localization"/>
    <property type="evidence" value="ECO:0007669"/>
    <property type="project" value="TreeGrafter"/>
</dbReference>